<gene>
    <name evidence="2" type="ORF">Ddye_026508</name>
</gene>
<evidence type="ECO:0000313" key="2">
    <source>
        <dbReference type="EMBL" id="KAK2638713.1"/>
    </source>
</evidence>
<protein>
    <submittedName>
        <fullName evidence="2">Uncharacterized protein</fullName>
    </submittedName>
</protein>
<keyword evidence="3" id="KW-1185">Reference proteome</keyword>
<comment type="caution">
    <text evidence="2">The sequence shown here is derived from an EMBL/GenBank/DDBJ whole genome shotgun (WGS) entry which is preliminary data.</text>
</comment>
<dbReference type="Proteomes" id="UP001280121">
    <property type="component" value="Unassembled WGS sequence"/>
</dbReference>
<reference evidence="2" key="1">
    <citation type="journal article" date="2023" name="Plant J.">
        <title>Genome sequences and population genomics provide insights into the demographic history, inbreeding, and mutation load of two 'living fossil' tree species of Dipteronia.</title>
        <authorList>
            <person name="Feng Y."/>
            <person name="Comes H.P."/>
            <person name="Chen J."/>
            <person name="Zhu S."/>
            <person name="Lu R."/>
            <person name="Zhang X."/>
            <person name="Li P."/>
            <person name="Qiu J."/>
            <person name="Olsen K.M."/>
            <person name="Qiu Y."/>
        </authorList>
    </citation>
    <scope>NUCLEOTIDE SEQUENCE</scope>
    <source>
        <strain evidence="2">KIB01</strain>
    </source>
</reference>
<feature type="region of interest" description="Disordered" evidence="1">
    <location>
        <begin position="75"/>
        <end position="94"/>
    </location>
</feature>
<proteinExistence type="predicted"/>
<dbReference type="EMBL" id="JANJYI010000008">
    <property type="protein sequence ID" value="KAK2638713.1"/>
    <property type="molecule type" value="Genomic_DNA"/>
</dbReference>
<organism evidence="2 3">
    <name type="scientific">Dipteronia dyeriana</name>
    <dbReference type="NCBI Taxonomy" id="168575"/>
    <lineage>
        <taxon>Eukaryota</taxon>
        <taxon>Viridiplantae</taxon>
        <taxon>Streptophyta</taxon>
        <taxon>Embryophyta</taxon>
        <taxon>Tracheophyta</taxon>
        <taxon>Spermatophyta</taxon>
        <taxon>Magnoliopsida</taxon>
        <taxon>eudicotyledons</taxon>
        <taxon>Gunneridae</taxon>
        <taxon>Pentapetalae</taxon>
        <taxon>rosids</taxon>
        <taxon>malvids</taxon>
        <taxon>Sapindales</taxon>
        <taxon>Sapindaceae</taxon>
        <taxon>Hippocastanoideae</taxon>
        <taxon>Acereae</taxon>
        <taxon>Dipteronia</taxon>
    </lineage>
</organism>
<sequence length="94" mass="10497">MLLAQYNKYKHGFKFDHVCPILKDIRRFANIDTTTSPFQRESGRSVSSQENSPTLEFLTMAYIGLSSFSLNISSDDGGGSSSQRPVGVKKTKFK</sequence>
<evidence type="ECO:0000256" key="1">
    <source>
        <dbReference type="SAM" id="MobiDB-lite"/>
    </source>
</evidence>
<accession>A0AAD9TMT7</accession>
<name>A0AAD9TMT7_9ROSI</name>
<evidence type="ECO:0000313" key="3">
    <source>
        <dbReference type="Proteomes" id="UP001280121"/>
    </source>
</evidence>
<dbReference type="AlphaFoldDB" id="A0AAD9TMT7"/>